<evidence type="ECO:0000313" key="3">
    <source>
        <dbReference type="Proteomes" id="UP001178507"/>
    </source>
</evidence>
<feature type="region of interest" description="Disordered" evidence="1">
    <location>
        <begin position="420"/>
        <end position="445"/>
    </location>
</feature>
<evidence type="ECO:0000256" key="1">
    <source>
        <dbReference type="SAM" id="MobiDB-lite"/>
    </source>
</evidence>
<accession>A0AA36JDL4</accession>
<dbReference type="SUPFAM" id="SSF63829">
    <property type="entry name" value="Calcium-dependent phosphotriesterase"/>
    <property type="match status" value="1"/>
</dbReference>
<sequence length="445" mass="47374">MDSLQGAGMWASAVLGPDGFTYCLPCNARQVLRLSETGASELVGADFGEETWKWTAAVLGPKGTIWGIPGNAERVVCLNPSGHMELVGPVLEGTHKWHCAVLAPDGCIYAPPCDAGQVLRIDCARRHVALIGPLLGGVGKYCACAATQSHVYCPPNHARQVLSICLATKQVELIGPDLSFGGGGAYVSAVCGLDGVVHCPPFGAPRALRIAEDGVELYGPELPWMAHKWRAALLAPDGCVYAAPCNAGRVLRLGPGDDFALVGPELPCDPAPEGREKWRAVALAADGTIYAVPSHAKQILRIKTGAAALESPSFEELMAAKQKALSEEEQNLKAEAQGNSEEEMEEDDEELDSDAEDLEDWPAEECDGVSLWGPIFEPKWARKNKFRALAAGATAETLVAPPYFCGQVLVVRLDSPEEEAVQMLGDPPPKPPKKVFVPIPDEDAD</sequence>
<protein>
    <submittedName>
        <fullName evidence="2">Uncharacterized protein</fullName>
    </submittedName>
</protein>
<comment type="caution">
    <text evidence="2">The sequence shown here is derived from an EMBL/GenBank/DDBJ whole genome shotgun (WGS) entry which is preliminary data.</text>
</comment>
<feature type="compositionally biased region" description="Acidic residues" evidence="1">
    <location>
        <begin position="340"/>
        <end position="356"/>
    </location>
</feature>
<dbReference type="Proteomes" id="UP001178507">
    <property type="component" value="Unassembled WGS sequence"/>
</dbReference>
<name>A0AA36JDL4_9DINO</name>
<gene>
    <name evidence="2" type="ORF">EVOR1521_LOCUS26052</name>
</gene>
<dbReference type="EMBL" id="CAUJNA010003493">
    <property type="protein sequence ID" value="CAJ1403365.1"/>
    <property type="molecule type" value="Genomic_DNA"/>
</dbReference>
<evidence type="ECO:0000313" key="2">
    <source>
        <dbReference type="EMBL" id="CAJ1403365.1"/>
    </source>
</evidence>
<feature type="region of interest" description="Disordered" evidence="1">
    <location>
        <begin position="321"/>
        <end position="356"/>
    </location>
</feature>
<reference evidence="2" key="1">
    <citation type="submission" date="2023-08" db="EMBL/GenBank/DDBJ databases">
        <authorList>
            <person name="Chen Y."/>
            <person name="Shah S."/>
            <person name="Dougan E. K."/>
            <person name="Thang M."/>
            <person name="Chan C."/>
        </authorList>
    </citation>
    <scope>NUCLEOTIDE SEQUENCE</scope>
</reference>
<keyword evidence="3" id="KW-1185">Reference proteome</keyword>
<dbReference type="AlphaFoldDB" id="A0AA36JDL4"/>
<organism evidence="2 3">
    <name type="scientific">Effrenium voratum</name>
    <dbReference type="NCBI Taxonomy" id="2562239"/>
    <lineage>
        <taxon>Eukaryota</taxon>
        <taxon>Sar</taxon>
        <taxon>Alveolata</taxon>
        <taxon>Dinophyceae</taxon>
        <taxon>Suessiales</taxon>
        <taxon>Symbiodiniaceae</taxon>
        <taxon>Effrenium</taxon>
    </lineage>
</organism>
<proteinExistence type="predicted"/>